<sequence>MRLCITSLQSRRPSLASRTLLINGGISLLFMAISPVTSQSSSAPAATCEEEPATVELPVQCGQHIRTPYSALTRVRSGPWTPLEAVSRRRVRRRCRACFWLRLRRRGEAWEQSAVPKLGGPGWMWEGKERRTGQRLYAGVCPDLHPLLL</sequence>
<reference evidence="1" key="1">
    <citation type="submission" date="2021-02" db="EMBL/GenBank/DDBJ databases">
        <authorList>
            <consortium name="DOE Joint Genome Institute"/>
            <person name="Ahrendt S."/>
            <person name="Looney B.P."/>
            <person name="Miyauchi S."/>
            <person name="Morin E."/>
            <person name="Drula E."/>
            <person name="Courty P.E."/>
            <person name="Chicoki N."/>
            <person name="Fauchery L."/>
            <person name="Kohler A."/>
            <person name="Kuo A."/>
            <person name="Labutti K."/>
            <person name="Pangilinan J."/>
            <person name="Lipzen A."/>
            <person name="Riley R."/>
            <person name="Andreopoulos W."/>
            <person name="He G."/>
            <person name="Johnson J."/>
            <person name="Barry K.W."/>
            <person name="Grigoriev I.V."/>
            <person name="Nagy L."/>
            <person name="Hibbett D."/>
            <person name="Henrissat B."/>
            <person name="Matheny P.B."/>
            <person name="Labbe J."/>
            <person name="Martin F."/>
        </authorList>
    </citation>
    <scope>NUCLEOTIDE SEQUENCE</scope>
    <source>
        <strain evidence="1">FP105234-sp</strain>
    </source>
</reference>
<protein>
    <submittedName>
        <fullName evidence="1">Uncharacterized protein</fullName>
    </submittedName>
</protein>
<proteinExistence type="predicted"/>
<keyword evidence="2" id="KW-1185">Reference proteome</keyword>
<reference evidence="1" key="2">
    <citation type="journal article" date="2022" name="New Phytol.">
        <title>Evolutionary transition to the ectomycorrhizal habit in the genomes of a hyperdiverse lineage of mushroom-forming fungi.</title>
        <authorList>
            <person name="Looney B."/>
            <person name="Miyauchi S."/>
            <person name="Morin E."/>
            <person name="Drula E."/>
            <person name="Courty P.E."/>
            <person name="Kohler A."/>
            <person name="Kuo A."/>
            <person name="LaButti K."/>
            <person name="Pangilinan J."/>
            <person name="Lipzen A."/>
            <person name="Riley R."/>
            <person name="Andreopoulos W."/>
            <person name="He G."/>
            <person name="Johnson J."/>
            <person name="Nolan M."/>
            <person name="Tritt A."/>
            <person name="Barry K.W."/>
            <person name="Grigoriev I.V."/>
            <person name="Nagy L.G."/>
            <person name="Hibbett D."/>
            <person name="Henrissat B."/>
            <person name="Matheny P.B."/>
            <person name="Labbe J."/>
            <person name="Martin F.M."/>
        </authorList>
    </citation>
    <scope>NUCLEOTIDE SEQUENCE</scope>
    <source>
        <strain evidence="1">FP105234-sp</strain>
    </source>
</reference>
<evidence type="ECO:0000313" key="1">
    <source>
        <dbReference type="EMBL" id="KAI0041316.1"/>
    </source>
</evidence>
<accession>A0ACB8RCC2</accession>
<dbReference type="Proteomes" id="UP000814033">
    <property type="component" value="Unassembled WGS sequence"/>
</dbReference>
<organism evidence="1 2">
    <name type="scientific">Auriscalpium vulgare</name>
    <dbReference type="NCBI Taxonomy" id="40419"/>
    <lineage>
        <taxon>Eukaryota</taxon>
        <taxon>Fungi</taxon>
        <taxon>Dikarya</taxon>
        <taxon>Basidiomycota</taxon>
        <taxon>Agaricomycotina</taxon>
        <taxon>Agaricomycetes</taxon>
        <taxon>Russulales</taxon>
        <taxon>Auriscalpiaceae</taxon>
        <taxon>Auriscalpium</taxon>
    </lineage>
</organism>
<gene>
    <name evidence="1" type="ORF">FA95DRAFT_710283</name>
</gene>
<dbReference type="EMBL" id="MU276130">
    <property type="protein sequence ID" value="KAI0041316.1"/>
    <property type="molecule type" value="Genomic_DNA"/>
</dbReference>
<evidence type="ECO:0000313" key="2">
    <source>
        <dbReference type="Proteomes" id="UP000814033"/>
    </source>
</evidence>
<comment type="caution">
    <text evidence="1">The sequence shown here is derived from an EMBL/GenBank/DDBJ whole genome shotgun (WGS) entry which is preliminary data.</text>
</comment>
<name>A0ACB8RCC2_9AGAM</name>